<proteinExistence type="predicted"/>
<evidence type="ECO:0000313" key="2">
    <source>
        <dbReference type="Proteomes" id="UP000601435"/>
    </source>
</evidence>
<dbReference type="Proteomes" id="UP000601435">
    <property type="component" value="Unassembled WGS sequence"/>
</dbReference>
<protein>
    <submittedName>
        <fullName evidence="1">Uncharacterized protein</fullName>
    </submittedName>
</protein>
<dbReference type="AlphaFoldDB" id="A0A812QVB0"/>
<keyword evidence="2" id="KW-1185">Reference proteome</keyword>
<reference evidence="1" key="1">
    <citation type="submission" date="2021-02" db="EMBL/GenBank/DDBJ databases">
        <authorList>
            <person name="Dougan E. K."/>
            <person name="Rhodes N."/>
            <person name="Thang M."/>
            <person name="Chan C."/>
        </authorList>
    </citation>
    <scope>NUCLEOTIDE SEQUENCE</scope>
</reference>
<evidence type="ECO:0000313" key="1">
    <source>
        <dbReference type="EMBL" id="CAE7405254.1"/>
    </source>
</evidence>
<accession>A0A812QVB0</accession>
<name>A0A812QVB0_9DINO</name>
<comment type="caution">
    <text evidence="1">The sequence shown here is derived from an EMBL/GenBank/DDBJ whole genome shotgun (WGS) entry which is preliminary data.</text>
</comment>
<dbReference type="EMBL" id="CAJNJA010017659">
    <property type="protein sequence ID" value="CAE7405254.1"/>
    <property type="molecule type" value="Genomic_DNA"/>
</dbReference>
<gene>
    <name evidence="1" type="ORF">SNEC2469_LOCUS11116</name>
</gene>
<organism evidence="1 2">
    <name type="scientific">Symbiodinium necroappetens</name>
    <dbReference type="NCBI Taxonomy" id="1628268"/>
    <lineage>
        <taxon>Eukaryota</taxon>
        <taxon>Sar</taxon>
        <taxon>Alveolata</taxon>
        <taxon>Dinophyceae</taxon>
        <taxon>Suessiales</taxon>
        <taxon>Symbiodiniaceae</taxon>
        <taxon>Symbiodinium</taxon>
    </lineage>
</organism>
<dbReference type="OrthoDB" id="10494861at2759"/>
<sequence>MKEANVSWPPRPWFEAFCRQVVGATGAEVDEARLVGACGSTRMLQKMVLSPELSPGSGILSCCVRCQSMEEVAKVVTTICEKLQGRADSGVSAIVAHFLDEDGQIRSDSELSDVGSVVIQVVWRGRPSDPLSVAEVRVVNVILQKQMLQTTIWWSFKTGLGKMS</sequence>